<accession>A0A542Z8J9</accession>
<name>A0A542Z8J9_RARFA</name>
<organism evidence="2 3">
    <name type="scientific">Rarobacter faecitabidus</name>
    <dbReference type="NCBI Taxonomy" id="13243"/>
    <lineage>
        <taxon>Bacteria</taxon>
        <taxon>Bacillati</taxon>
        <taxon>Actinomycetota</taxon>
        <taxon>Actinomycetes</taxon>
        <taxon>Micrococcales</taxon>
        <taxon>Rarobacteraceae</taxon>
        <taxon>Rarobacter</taxon>
    </lineage>
</organism>
<dbReference type="AlphaFoldDB" id="A0A542Z8J9"/>
<proteinExistence type="predicted"/>
<dbReference type="EMBL" id="VFOS01000006">
    <property type="protein sequence ID" value="TQL56674.1"/>
    <property type="molecule type" value="Genomic_DNA"/>
</dbReference>
<evidence type="ECO:0000313" key="3">
    <source>
        <dbReference type="Proteomes" id="UP000315389"/>
    </source>
</evidence>
<dbReference type="RefSeq" id="WP_342776134.1">
    <property type="nucleotide sequence ID" value="NZ_BAAASV010000002.1"/>
</dbReference>
<dbReference type="Proteomes" id="UP000315389">
    <property type="component" value="Unassembled WGS sequence"/>
</dbReference>
<sequence length="57" mass="6799">MLRYPIEALWQEIAYLAYHLHWSMDDLLDLEHLDRVRMVRAVSAMNDRAWEAVKANA</sequence>
<protein>
    <recommendedName>
        <fullName evidence="1">DUF6760 domain-containing protein</fullName>
    </recommendedName>
</protein>
<evidence type="ECO:0000259" key="1">
    <source>
        <dbReference type="Pfam" id="PF20546"/>
    </source>
</evidence>
<feature type="domain" description="DUF6760" evidence="1">
    <location>
        <begin position="6"/>
        <end position="52"/>
    </location>
</feature>
<gene>
    <name evidence="2" type="ORF">FB461_2397</name>
</gene>
<comment type="caution">
    <text evidence="2">The sequence shown here is derived from an EMBL/GenBank/DDBJ whole genome shotgun (WGS) entry which is preliminary data.</text>
</comment>
<reference evidence="2 3" key="1">
    <citation type="submission" date="2019-06" db="EMBL/GenBank/DDBJ databases">
        <title>Sequencing the genomes of 1000 actinobacteria strains.</title>
        <authorList>
            <person name="Klenk H.-P."/>
        </authorList>
    </citation>
    <scope>NUCLEOTIDE SEQUENCE [LARGE SCALE GENOMIC DNA]</scope>
    <source>
        <strain evidence="2 3">DSM 4813</strain>
    </source>
</reference>
<keyword evidence="3" id="KW-1185">Reference proteome</keyword>
<dbReference type="InterPro" id="IPR046648">
    <property type="entry name" value="DUF6760"/>
</dbReference>
<evidence type="ECO:0000313" key="2">
    <source>
        <dbReference type="EMBL" id="TQL56674.1"/>
    </source>
</evidence>
<dbReference type="Pfam" id="PF20546">
    <property type="entry name" value="DUF6760"/>
    <property type="match status" value="1"/>
</dbReference>